<name>A0AAV4S344_9ARAC</name>
<accession>A0AAV4S344</accession>
<keyword evidence="3" id="KW-1185">Reference proteome</keyword>
<feature type="compositionally biased region" description="Acidic residues" evidence="1">
    <location>
        <begin position="17"/>
        <end position="30"/>
    </location>
</feature>
<organism evidence="2 3">
    <name type="scientific">Caerostris darwini</name>
    <dbReference type="NCBI Taxonomy" id="1538125"/>
    <lineage>
        <taxon>Eukaryota</taxon>
        <taxon>Metazoa</taxon>
        <taxon>Ecdysozoa</taxon>
        <taxon>Arthropoda</taxon>
        <taxon>Chelicerata</taxon>
        <taxon>Arachnida</taxon>
        <taxon>Araneae</taxon>
        <taxon>Araneomorphae</taxon>
        <taxon>Entelegynae</taxon>
        <taxon>Araneoidea</taxon>
        <taxon>Araneidae</taxon>
        <taxon>Caerostris</taxon>
    </lineage>
</organism>
<feature type="compositionally biased region" description="Polar residues" evidence="1">
    <location>
        <begin position="104"/>
        <end position="115"/>
    </location>
</feature>
<feature type="compositionally biased region" description="Polar residues" evidence="1">
    <location>
        <begin position="1"/>
        <end position="14"/>
    </location>
</feature>
<dbReference type="Proteomes" id="UP001054837">
    <property type="component" value="Unassembled WGS sequence"/>
</dbReference>
<evidence type="ECO:0000313" key="2">
    <source>
        <dbReference type="EMBL" id="GIY26832.1"/>
    </source>
</evidence>
<feature type="compositionally biased region" description="Basic residues" evidence="1">
    <location>
        <begin position="56"/>
        <end position="65"/>
    </location>
</feature>
<feature type="region of interest" description="Disordered" evidence="1">
    <location>
        <begin position="83"/>
        <end position="116"/>
    </location>
</feature>
<dbReference type="EMBL" id="BPLQ01006977">
    <property type="protein sequence ID" value="GIY26832.1"/>
    <property type="molecule type" value="Genomic_DNA"/>
</dbReference>
<gene>
    <name evidence="2" type="ORF">CDAR_56771</name>
</gene>
<sequence length="245" mass="27613">MYYSDNETSCTSASEDIGSEDTPEEVSEVELDFRSSSTSSSAARSVASSAASSPRRSPRLQKKRSRIVEKEAVSFWPKRRRIVSPSPDLSQSSDPGSGESSVGRSTPSLPSTRSCSPLCRPAEAAPPLCRPAEARQSVGKVQQLAQLSRGVLPPRHHHHHHHHHHYQQGELPDRVDFTHIERLHLLYCLHISPEYKTMNLPSPVFITKYLYTLVDRCYDIRHTKVWHSQRIDMMMGQTMSLSITK</sequence>
<proteinExistence type="predicted"/>
<feature type="compositionally biased region" description="Low complexity" evidence="1">
    <location>
        <begin position="34"/>
        <end position="55"/>
    </location>
</feature>
<dbReference type="AlphaFoldDB" id="A0AAV4S344"/>
<reference evidence="2 3" key="1">
    <citation type="submission" date="2021-06" db="EMBL/GenBank/DDBJ databases">
        <title>Caerostris darwini draft genome.</title>
        <authorList>
            <person name="Kono N."/>
            <person name="Arakawa K."/>
        </authorList>
    </citation>
    <scope>NUCLEOTIDE SEQUENCE [LARGE SCALE GENOMIC DNA]</scope>
</reference>
<evidence type="ECO:0000256" key="1">
    <source>
        <dbReference type="SAM" id="MobiDB-lite"/>
    </source>
</evidence>
<feature type="compositionally biased region" description="Low complexity" evidence="1">
    <location>
        <begin position="84"/>
        <end position="103"/>
    </location>
</feature>
<comment type="caution">
    <text evidence="2">The sequence shown here is derived from an EMBL/GenBank/DDBJ whole genome shotgun (WGS) entry which is preliminary data.</text>
</comment>
<protein>
    <submittedName>
        <fullName evidence="2">Uncharacterized protein</fullName>
    </submittedName>
</protein>
<evidence type="ECO:0000313" key="3">
    <source>
        <dbReference type="Proteomes" id="UP001054837"/>
    </source>
</evidence>
<feature type="region of interest" description="Disordered" evidence="1">
    <location>
        <begin position="1"/>
        <end position="71"/>
    </location>
</feature>